<reference evidence="6 7" key="1">
    <citation type="submission" date="2019-10" db="EMBL/GenBank/DDBJ databases">
        <title>Alkaliphilus serpentinus sp. nov. and Alkaliphilus pronyensis sp. nov., two novel anaerobic alkaliphilic species isolated from the serpentinized-hosted hydrothermal field of the Prony Bay (New Caledonia).</title>
        <authorList>
            <person name="Postec A."/>
        </authorList>
    </citation>
    <scope>NUCLEOTIDE SEQUENCE [LARGE SCALE GENOMIC DNA]</scope>
    <source>
        <strain evidence="6 7">LacV</strain>
    </source>
</reference>
<dbReference type="GO" id="GO:0008270">
    <property type="term" value="F:zinc ion binding"/>
    <property type="evidence" value="ECO:0007669"/>
    <property type="project" value="InterPro"/>
</dbReference>
<evidence type="ECO:0000256" key="2">
    <source>
        <dbReference type="ARBA" id="ARBA00022723"/>
    </source>
</evidence>
<dbReference type="InterPro" id="IPR001018">
    <property type="entry name" value="Beta-lactamase_class-B_CS"/>
</dbReference>
<feature type="domain" description="Metallo-beta-lactamase" evidence="5">
    <location>
        <begin position="12"/>
        <end position="189"/>
    </location>
</feature>
<evidence type="ECO:0000259" key="5">
    <source>
        <dbReference type="SMART" id="SM00849"/>
    </source>
</evidence>
<sequence>MILEKVAAGIYGVNCYIIGDEKTSKAAVIDPGGSSDKILQVIEENDLELEYILLTHGHGDHIGGVEKIQEKTGVPLYIHEADLYILKDKNKNYSSSMGANPVELTTESFIKDNDTLELGELKLKIIHTPGHTPGGVSILVENILFTGDTLFANSIGRSDLEGGNHNQLIKSIKTKLMALDDEITVLPGHGPASRVGIEKLTNPYIR</sequence>
<dbReference type="RefSeq" id="WP_151860111.1">
    <property type="nucleotide sequence ID" value="NZ_WBZC01000010.1"/>
</dbReference>
<evidence type="ECO:0000256" key="4">
    <source>
        <dbReference type="ARBA" id="ARBA00022833"/>
    </source>
</evidence>
<dbReference type="PANTHER" id="PTHR46233:SF3">
    <property type="entry name" value="HYDROXYACYLGLUTATHIONE HYDROLASE GLOC"/>
    <property type="match status" value="1"/>
</dbReference>
<keyword evidence="3 6" id="KW-0378">Hydrolase</keyword>
<dbReference type="GO" id="GO:0017001">
    <property type="term" value="P:antibiotic catabolic process"/>
    <property type="evidence" value="ECO:0007669"/>
    <property type="project" value="InterPro"/>
</dbReference>
<dbReference type="SMART" id="SM00849">
    <property type="entry name" value="Lactamase_B"/>
    <property type="match status" value="1"/>
</dbReference>
<dbReference type="Pfam" id="PF00753">
    <property type="entry name" value="Lactamase_B"/>
    <property type="match status" value="1"/>
</dbReference>
<evidence type="ECO:0000313" key="7">
    <source>
        <dbReference type="Proteomes" id="UP000432715"/>
    </source>
</evidence>
<dbReference type="PANTHER" id="PTHR46233">
    <property type="entry name" value="HYDROXYACYLGLUTATHIONE HYDROLASE GLOC"/>
    <property type="match status" value="1"/>
</dbReference>
<dbReference type="EMBL" id="WBZC01000010">
    <property type="protein sequence ID" value="KAB3537280.1"/>
    <property type="molecule type" value="Genomic_DNA"/>
</dbReference>
<protein>
    <submittedName>
        <fullName evidence="6">MBL fold metallo-hydrolase</fullName>
    </submittedName>
</protein>
<proteinExistence type="predicted"/>
<evidence type="ECO:0000313" key="6">
    <source>
        <dbReference type="EMBL" id="KAB3537280.1"/>
    </source>
</evidence>
<dbReference type="SUPFAM" id="SSF56281">
    <property type="entry name" value="Metallo-hydrolase/oxidoreductase"/>
    <property type="match status" value="1"/>
</dbReference>
<comment type="caution">
    <text evidence="6">The sequence shown here is derived from an EMBL/GenBank/DDBJ whole genome shotgun (WGS) entry which is preliminary data.</text>
</comment>
<dbReference type="PROSITE" id="PS00743">
    <property type="entry name" value="BETA_LACTAMASE_B_1"/>
    <property type="match status" value="1"/>
</dbReference>
<dbReference type="GO" id="GO:0008800">
    <property type="term" value="F:beta-lactamase activity"/>
    <property type="evidence" value="ECO:0007669"/>
    <property type="project" value="InterPro"/>
</dbReference>
<dbReference type="CDD" id="cd06262">
    <property type="entry name" value="metallo-hydrolase-like_MBL-fold"/>
    <property type="match status" value="1"/>
</dbReference>
<dbReference type="InterPro" id="IPR051453">
    <property type="entry name" value="MBL_Glyoxalase_II"/>
</dbReference>
<accession>A0A6I0F456</accession>
<dbReference type="InterPro" id="IPR036866">
    <property type="entry name" value="RibonucZ/Hydroxyglut_hydro"/>
</dbReference>
<keyword evidence="2" id="KW-0479">Metal-binding</keyword>
<evidence type="ECO:0000256" key="3">
    <source>
        <dbReference type="ARBA" id="ARBA00022801"/>
    </source>
</evidence>
<evidence type="ECO:0000256" key="1">
    <source>
        <dbReference type="ARBA" id="ARBA00001947"/>
    </source>
</evidence>
<keyword evidence="4" id="KW-0862">Zinc</keyword>
<dbReference type="Gene3D" id="3.60.15.10">
    <property type="entry name" value="Ribonuclease Z/Hydroxyacylglutathione hydrolase-like"/>
    <property type="match status" value="1"/>
</dbReference>
<dbReference type="InterPro" id="IPR001279">
    <property type="entry name" value="Metallo-B-lactamas"/>
</dbReference>
<dbReference type="OrthoDB" id="9802248at2"/>
<organism evidence="6 7">
    <name type="scientific">Alkaliphilus pronyensis</name>
    <dbReference type="NCBI Taxonomy" id="1482732"/>
    <lineage>
        <taxon>Bacteria</taxon>
        <taxon>Bacillati</taxon>
        <taxon>Bacillota</taxon>
        <taxon>Clostridia</taxon>
        <taxon>Peptostreptococcales</taxon>
        <taxon>Natronincolaceae</taxon>
        <taxon>Alkaliphilus</taxon>
    </lineage>
</organism>
<keyword evidence="7" id="KW-1185">Reference proteome</keyword>
<dbReference type="AlphaFoldDB" id="A0A6I0F456"/>
<gene>
    <name evidence="6" type="ORF">F8154_03015</name>
</gene>
<dbReference type="Proteomes" id="UP000432715">
    <property type="component" value="Unassembled WGS sequence"/>
</dbReference>
<name>A0A6I0F456_9FIRM</name>
<comment type="cofactor">
    <cofactor evidence="1">
        <name>Zn(2+)</name>
        <dbReference type="ChEBI" id="CHEBI:29105"/>
    </cofactor>
</comment>